<proteinExistence type="predicted"/>
<keyword evidence="4" id="KW-1185">Reference proteome</keyword>
<dbReference type="KEGG" id="lua:D4A81_12360"/>
<protein>
    <submittedName>
        <fullName evidence="3">Uncharacterized protein</fullName>
    </submittedName>
</protein>
<organism evidence="3 4">
    <name type="scientific">Lachnoanaerobaculum umeaense</name>
    <dbReference type="NCBI Taxonomy" id="617123"/>
    <lineage>
        <taxon>Bacteria</taxon>
        <taxon>Bacillati</taxon>
        <taxon>Bacillota</taxon>
        <taxon>Clostridia</taxon>
        <taxon>Lachnospirales</taxon>
        <taxon>Lachnospiraceae</taxon>
        <taxon>Lachnoanaerobaculum</taxon>
    </lineage>
</organism>
<evidence type="ECO:0000256" key="1">
    <source>
        <dbReference type="SAM" id="MobiDB-lite"/>
    </source>
</evidence>
<dbReference type="PROSITE" id="PS51257">
    <property type="entry name" value="PROKAR_LIPOPROTEIN"/>
    <property type="match status" value="1"/>
</dbReference>
<gene>
    <name evidence="3" type="ORF">D4A81_12360</name>
</gene>
<dbReference type="AlphaFoldDB" id="A0A385Q2M6"/>
<accession>A0A385Q2M6</accession>
<sequence length="316" mass="35801">MKKTSHLLILLILSILLVACSSSESKREDTKPEITSENSSDEKNTAVASSNPVEETSSQNESPYPIKNYVVIDKDNYSITVDSMGWDNVSNLAYLNITLENKSTDKTYVFNTEDSFINGLQVHIPMFESAQAGSKSQVVWYLDPLNESITVKDITDIEALIHVYEYDGKESTEIDTETIHIYPYGQDNTTTYVYEPKDTDKVLIDNDYCTIILVGSDMNNVNYILKLYIVNKTDETMNISTGENYIDGKKIKNPPYFPLIKPQKSTFETIEWSVSTITDQDIDPSNISNISFFVDAYANGHLNEEHFFKETISFTP</sequence>
<evidence type="ECO:0000313" key="3">
    <source>
        <dbReference type="EMBL" id="AYB00652.1"/>
    </source>
</evidence>
<keyword evidence="2" id="KW-0732">Signal</keyword>
<dbReference type="EMBL" id="CP032364">
    <property type="protein sequence ID" value="AYB00652.1"/>
    <property type="molecule type" value="Genomic_DNA"/>
</dbReference>
<reference evidence="3 4" key="1">
    <citation type="submission" date="2018-09" db="EMBL/GenBank/DDBJ databases">
        <title>Genome sequencing of Lachnoanaerobaculum umeaense DSM 23576.</title>
        <authorList>
            <person name="Kook J.-K."/>
            <person name="Park S.-N."/>
            <person name="Lim Y.K."/>
        </authorList>
    </citation>
    <scope>NUCLEOTIDE SEQUENCE [LARGE SCALE GENOMIC DNA]</scope>
    <source>
        <strain evidence="4">DSM 23576 \ CCUG 58757</strain>
    </source>
</reference>
<feature type="compositionally biased region" description="Polar residues" evidence="1">
    <location>
        <begin position="46"/>
        <end position="61"/>
    </location>
</feature>
<feature type="signal peptide" evidence="2">
    <location>
        <begin position="1"/>
        <end position="19"/>
    </location>
</feature>
<dbReference type="RefSeq" id="WP_111525077.1">
    <property type="nucleotide sequence ID" value="NZ_CP032364.1"/>
</dbReference>
<name>A0A385Q2M6_9FIRM</name>
<evidence type="ECO:0000313" key="4">
    <source>
        <dbReference type="Proteomes" id="UP000265562"/>
    </source>
</evidence>
<feature type="chain" id="PRO_5043994369" evidence="2">
    <location>
        <begin position="20"/>
        <end position="316"/>
    </location>
</feature>
<dbReference type="Proteomes" id="UP000265562">
    <property type="component" value="Chromosome"/>
</dbReference>
<feature type="region of interest" description="Disordered" evidence="1">
    <location>
        <begin position="26"/>
        <end position="61"/>
    </location>
</feature>
<feature type="compositionally biased region" description="Basic and acidic residues" evidence="1">
    <location>
        <begin position="26"/>
        <end position="44"/>
    </location>
</feature>
<dbReference type="OrthoDB" id="2023364at2"/>
<evidence type="ECO:0000256" key="2">
    <source>
        <dbReference type="SAM" id="SignalP"/>
    </source>
</evidence>